<name>A0A7G3GBU5_9NEIS</name>
<reference evidence="1 2" key="1">
    <citation type="submission" date="2018-01" db="EMBL/GenBank/DDBJ databases">
        <title>Genome sequence of Iodobacter sp. strain PCH194 isolated from Indian Trans-Himalaya.</title>
        <authorList>
            <person name="Kumar V."/>
            <person name="Thakur V."/>
            <person name="Kumar S."/>
            <person name="Singh D."/>
        </authorList>
    </citation>
    <scope>NUCLEOTIDE SEQUENCE [LARGE SCALE GENOMIC DNA]</scope>
    <source>
        <strain evidence="1 2">PCH194</strain>
    </source>
</reference>
<organism evidence="1 2">
    <name type="scientific">Iodobacter fluviatilis</name>
    <dbReference type="NCBI Taxonomy" id="537"/>
    <lineage>
        <taxon>Bacteria</taxon>
        <taxon>Pseudomonadati</taxon>
        <taxon>Pseudomonadota</taxon>
        <taxon>Betaproteobacteria</taxon>
        <taxon>Neisseriales</taxon>
        <taxon>Chitinibacteraceae</taxon>
        <taxon>Iodobacter</taxon>
    </lineage>
</organism>
<proteinExistence type="predicted"/>
<dbReference type="Proteomes" id="UP000515917">
    <property type="component" value="Chromosome"/>
</dbReference>
<evidence type="ECO:0000313" key="1">
    <source>
        <dbReference type="EMBL" id="QBC44907.1"/>
    </source>
</evidence>
<gene>
    <name evidence="1" type="ORF">C1H71_16120</name>
</gene>
<dbReference type="KEGG" id="ifl:C1H71_16120"/>
<dbReference type="EMBL" id="CP025781">
    <property type="protein sequence ID" value="QBC44907.1"/>
    <property type="molecule type" value="Genomic_DNA"/>
</dbReference>
<evidence type="ECO:0000313" key="2">
    <source>
        <dbReference type="Proteomes" id="UP000515917"/>
    </source>
</evidence>
<accession>A0A7G3GBU5</accession>
<sequence length="81" mass="8981">MQKNALLIDLGRSFAVINKGPSSLSDLRLIYYGKAGFGHISRIFSLNSQLFASKTREISLKPAFPSLRSRKPDRLLAACRA</sequence>
<protein>
    <submittedName>
        <fullName evidence="1">Uncharacterized protein</fullName>
    </submittedName>
</protein>
<dbReference type="AlphaFoldDB" id="A0A7G3GBU5"/>
<keyword evidence="2" id="KW-1185">Reference proteome</keyword>